<protein>
    <recommendedName>
        <fullName evidence="8">Probable DNA 3'-5' helicase RecG</fullName>
    </recommendedName>
</protein>
<dbReference type="GO" id="GO:0016787">
    <property type="term" value="F:hydrolase activity"/>
    <property type="evidence" value="ECO:0007669"/>
    <property type="project" value="UniProtKB-KW"/>
</dbReference>
<evidence type="ECO:0000256" key="7">
    <source>
        <dbReference type="ARBA" id="ARBA00023204"/>
    </source>
</evidence>
<dbReference type="RefSeq" id="WP_093147547.1">
    <property type="nucleotide sequence ID" value="NZ_FNBW01000001.1"/>
</dbReference>
<accession>A0A8G2BE22</accession>
<dbReference type="PROSITE" id="PS51192">
    <property type="entry name" value="HELICASE_ATP_BIND_1"/>
    <property type="match status" value="1"/>
</dbReference>
<dbReference type="CDD" id="cd04488">
    <property type="entry name" value="RecG_wedge_OBF"/>
    <property type="match status" value="1"/>
</dbReference>
<dbReference type="InterPro" id="IPR033454">
    <property type="entry name" value="RecG_wedge"/>
</dbReference>
<keyword evidence="5" id="KW-0067">ATP-binding</keyword>
<dbReference type="InterPro" id="IPR014001">
    <property type="entry name" value="Helicase_ATP-bd"/>
</dbReference>
<keyword evidence="7" id="KW-0234">DNA repair</keyword>
<dbReference type="InterPro" id="IPR012340">
    <property type="entry name" value="NA-bd_OB-fold"/>
</dbReference>
<dbReference type="Pfam" id="PF17191">
    <property type="entry name" value="RecG_wedge"/>
    <property type="match status" value="1"/>
</dbReference>
<dbReference type="InterPro" id="IPR011545">
    <property type="entry name" value="DEAD/DEAH_box_helicase_dom"/>
</dbReference>
<dbReference type="Gene3D" id="2.40.50.140">
    <property type="entry name" value="Nucleic acid-binding proteins"/>
    <property type="match status" value="1"/>
</dbReference>
<dbReference type="GO" id="GO:0003678">
    <property type="term" value="F:DNA helicase activity"/>
    <property type="evidence" value="ECO:0007669"/>
    <property type="project" value="TreeGrafter"/>
</dbReference>
<proteinExistence type="predicted"/>
<evidence type="ECO:0000256" key="1">
    <source>
        <dbReference type="ARBA" id="ARBA00022741"/>
    </source>
</evidence>
<keyword evidence="4 11" id="KW-0347">Helicase</keyword>
<dbReference type="OrthoDB" id="9804325at2"/>
<evidence type="ECO:0000259" key="9">
    <source>
        <dbReference type="PROSITE" id="PS51192"/>
    </source>
</evidence>
<name>A0A8G2BE22_9PROT</name>
<dbReference type="PANTHER" id="PTHR47964">
    <property type="entry name" value="ATP-DEPENDENT DNA HELICASE HOMOLOG RECG, CHLOROPLASTIC"/>
    <property type="match status" value="1"/>
</dbReference>
<evidence type="ECO:0000256" key="6">
    <source>
        <dbReference type="ARBA" id="ARBA00023125"/>
    </source>
</evidence>
<dbReference type="NCBIfam" id="NF008168">
    <property type="entry name" value="PRK10917.2-2"/>
    <property type="match status" value="1"/>
</dbReference>
<dbReference type="Pfam" id="PF00270">
    <property type="entry name" value="DEAD"/>
    <property type="match status" value="1"/>
</dbReference>
<keyword evidence="3" id="KW-0378">Hydrolase</keyword>
<keyword evidence="12" id="KW-1185">Reference proteome</keyword>
<keyword evidence="6" id="KW-0238">DNA-binding</keyword>
<feature type="domain" description="Helicase ATP-binding" evidence="9">
    <location>
        <begin position="279"/>
        <end position="440"/>
    </location>
</feature>
<dbReference type="NCBIfam" id="NF008165">
    <property type="entry name" value="PRK10917.1-3"/>
    <property type="match status" value="1"/>
</dbReference>
<keyword evidence="2" id="KW-0227">DNA damage</keyword>
<feature type="domain" description="Helicase C-terminal" evidence="10">
    <location>
        <begin position="463"/>
        <end position="618"/>
    </location>
</feature>
<dbReference type="Proteomes" id="UP000198615">
    <property type="component" value="Unassembled WGS sequence"/>
</dbReference>
<evidence type="ECO:0000313" key="11">
    <source>
        <dbReference type="EMBL" id="SDF09363.1"/>
    </source>
</evidence>
<evidence type="ECO:0000256" key="2">
    <source>
        <dbReference type="ARBA" id="ARBA00022763"/>
    </source>
</evidence>
<reference evidence="11 12" key="1">
    <citation type="submission" date="2016-10" db="EMBL/GenBank/DDBJ databases">
        <authorList>
            <person name="Varghese N."/>
            <person name="Submissions S."/>
        </authorList>
    </citation>
    <scope>NUCLEOTIDE SEQUENCE [LARGE SCALE GENOMIC DNA]</scope>
    <source>
        <strain evidence="11 12">DSM 18839</strain>
    </source>
</reference>
<sequence>MRPEILFPLFADVSQLSGIGPRYAKLIEKAAGPQIVDLLWHLPSGMVDRRFSPTVADAPDGMIATLTVTTMRHEPGRGRAPYRVICADETGEIELVYFHAKGDWLEKLLPHGQKRVISGKVERFRGKAQMPHPDHVVPLEEADSVRIVEPTHPSTDGLHQRTIRKAIEGALARVPVLDEWINATLVQARGWPAWGAAVKAVHHPQNRLEMEPDSLPRQRLAYDEILANQLALALVRARMKKQKGRVIKGDGRLRDAILKNLPFSLTGAQRTALSEIEGDMAAPNRMLRLLQGDVGSGKTLVALVTMANAIECGAQAALMAPTEILARQHFATIEPLARAVGIRCEILTGRDKGKTRSTILGRIAEGTAQIVVGTHALFQEEVEFRDLAVAVIDEQHRFGVHQRMVLGQKGQGVDILVMTATPIPRTLVMTAYGDLDVSRLTEKPPGRQPIDTRVVSNDRLMDVIDGIARRMDSGAKVYWVCPLVEESEVLDVAAAEERASTLRERFGDRVGLIHGRMKGPEKDKMMASFKEGSVDLLVATTVIEVGVDVPDATVMVIEHAERFGLAQLHQLRGRIGRGDKASTCLLVYAAPLSETGRARLSVMRDSEDGFGIAEEDLKLRGAGEVLGTRQSGLPTFRMADAAAHNDLFEVARDDARLLLNQDPELEGARGKAVRTLLYLFERDAAVRYLRGA</sequence>
<dbReference type="Gene3D" id="3.40.50.300">
    <property type="entry name" value="P-loop containing nucleotide triphosphate hydrolases"/>
    <property type="match status" value="2"/>
</dbReference>
<dbReference type="Pfam" id="PF19833">
    <property type="entry name" value="RecG_dom3_C"/>
    <property type="match status" value="1"/>
</dbReference>
<evidence type="ECO:0000256" key="4">
    <source>
        <dbReference type="ARBA" id="ARBA00022806"/>
    </source>
</evidence>
<dbReference type="InterPro" id="IPR001650">
    <property type="entry name" value="Helicase_C-like"/>
</dbReference>
<evidence type="ECO:0000313" key="12">
    <source>
        <dbReference type="Proteomes" id="UP000198615"/>
    </source>
</evidence>
<dbReference type="InterPro" id="IPR027417">
    <property type="entry name" value="P-loop_NTPase"/>
</dbReference>
<dbReference type="GO" id="GO:0005524">
    <property type="term" value="F:ATP binding"/>
    <property type="evidence" value="ECO:0007669"/>
    <property type="project" value="UniProtKB-KW"/>
</dbReference>
<dbReference type="AlphaFoldDB" id="A0A8G2BE22"/>
<dbReference type="InterPro" id="IPR047112">
    <property type="entry name" value="RecG/Mfd"/>
</dbReference>
<evidence type="ECO:0000256" key="8">
    <source>
        <dbReference type="ARBA" id="ARBA00049819"/>
    </source>
</evidence>
<evidence type="ECO:0000259" key="10">
    <source>
        <dbReference type="PROSITE" id="PS51194"/>
    </source>
</evidence>
<dbReference type="NCBIfam" id="NF008164">
    <property type="entry name" value="PRK10917.1-2"/>
    <property type="match status" value="1"/>
</dbReference>
<dbReference type="SMART" id="SM00487">
    <property type="entry name" value="DEXDc"/>
    <property type="match status" value="1"/>
</dbReference>
<dbReference type="EMBL" id="FNBW01000001">
    <property type="protein sequence ID" value="SDF09363.1"/>
    <property type="molecule type" value="Genomic_DNA"/>
</dbReference>
<dbReference type="PROSITE" id="PS51194">
    <property type="entry name" value="HELICASE_CTER"/>
    <property type="match status" value="1"/>
</dbReference>
<dbReference type="SUPFAM" id="SSF50249">
    <property type="entry name" value="Nucleic acid-binding proteins"/>
    <property type="match status" value="1"/>
</dbReference>
<dbReference type="PANTHER" id="PTHR47964:SF1">
    <property type="entry name" value="ATP-DEPENDENT DNA HELICASE HOMOLOG RECG, CHLOROPLASTIC"/>
    <property type="match status" value="1"/>
</dbReference>
<dbReference type="GO" id="GO:0003677">
    <property type="term" value="F:DNA binding"/>
    <property type="evidence" value="ECO:0007669"/>
    <property type="project" value="UniProtKB-KW"/>
</dbReference>
<dbReference type="SMART" id="SM00490">
    <property type="entry name" value="HELICc"/>
    <property type="match status" value="1"/>
</dbReference>
<organism evidence="11 12">
    <name type="scientific">Thalassobaculum litoreum DSM 18839</name>
    <dbReference type="NCBI Taxonomy" id="1123362"/>
    <lineage>
        <taxon>Bacteria</taxon>
        <taxon>Pseudomonadati</taxon>
        <taxon>Pseudomonadota</taxon>
        <taxon>Alphaproteobacteria</taxon>
        <taxon>Rhodospirillales</taxon>
        <taxon>Thalassobaculaceae</taxon>
        <taxon>Thalassobaculum</taxon>
    </lineage>
</organism>
<keyword evidence="1" id="KW-0547">Nucleotide-binding</keyword>
<evidence type="ECO:0000256" key="3">
    <source>
        <dbReference type="ARBA" id="ARBA00022801"/>
    </source>
</evidence>
<gene>
    <name evidence="11" type="ORF">SAMN05660686_00218</name>
</gene>
<dbReference type="CDD" id="cd17992">
    <property type="entry name" value="DEXHc_RecG"/>
    <property type="match status" value="1"/>
</dbReference>
<dbReference type="InterPro" id="IPR045562">
    <property type="entry name" value="RecG_dom3_C"/>
</dbReference>
<dbReference type="GO" id="GO:0006281">
    <property type="term" value="P:DNA repair"/>
    <property type="evidence" value="ECO:0007669"/>
    <property type="project" value="UniProtKB-KW"/>
</dbReference>
<evidence type="ECO:0000256" key="5">
    <source>
        <dbReference type="ARBA" id="ARBA00022840"/>
    </source>
</evidence>
<dbReference type="SUPFAM" id="SSF52540">
    <property type="entry name" value="P-loop containing nucleoside triphosphate hydrolases"/>
    <property type="match status" value="2"/>
</dbReference>
<comment type="caution">
    <text evidence="11">The sequence shown here is derived from an EMBL/GenBank/DDBJ whole genome shotgun (WGS) entry which is preliminary data.</text>
</comment>
<dbReference type="Pfam" id="PF00271">
    <property type="entry name" value="Helicase_C"/>
    <property type="match status" value="1"/>
</dbReference>